<feature type="domain" description="Acyl-CoA dehydrogenase C-terminal" evidence="2">
    <location>
        <begin position="5"/>
        <end position="92"/>
    </location>
</feature>
<dbReference type="InterPro" id="IPR013107">
    <property type="entry name" value="Acyl-CoA_DH_C"/>
</dbReference>
<dbReference type="InterPro" id="IPR036250">
    <property type="entry name" value="AcylCo_DH-like_C"/>
</dbReference>
<proteinExistence type="predicted"/>
<evidence type="ECO:0000313" key="3">
    <source>
        <dbReference type="EMBL" id="SBO98096.1"/>
    </source>
</evidence>
<evidence type="ECO:0000259" key="2">
    <source>
        <dbReference type="Pfam" id="PF08028"/>
    </source>
</evidence>
<dbReference type="GO" id="GO:0016627">
    <property type="term" value="F:oxidoreductase activity, acting on the CH-CH group of donors"/>
    <property type="evidence" value="ECO:0007669"/>
    <property type="project" value="InterPro"/>
</dbReference>
<accession>A0A1M4EH87</accession>
<dbReference type="EMBL" id="LT559118">
    <property type="protein sequence ID" value="SBO98096.1"/>
    <property type="molecule type" value="Genomic_DNA"/>
</dbReference>
<dbReference type="Pfam" id="PF08028">
    <property type="entry name" value="Acyl-CoA_dh_2"/>
    <property type="match status" value="1"/>
</dbReference>
<organism evidence="3">
    <name type="scientific">Nonomuraea gerenzanensis</name>
    <dbReference type="NCBI Taxonomy" id="93944"/>
    <lineage>
        <taxon>Bacteria</taxon>
        <taxon>Bacillati</taxon>
        <taxon>Actinomycetota</taxon>
        <taxon>Actinomycetes</taxon>
        <taxon>Streptosporangiales</taxon>
        <taxon>Streptosporangiaceae</taxon>
        <taxon>Nonomuraea</taxon>
    </lineage>
</organism>
<evidence type="ECO:0000256" key="1">
    <source>
        <dbReference type="ARBA" id="ARBA00023002"/>
    </source>
</evidence>
<dbReference type="Gene3D" id="1.20.140.10">
    <property type="entry name" value="Butyryl-CoA Dehydrogenase, subunit A, domain 3"/>
    <property type="match status" value="1"/>
</dbReference>
<sequence>MMPPTAQRLAGLMDARLRTAWWALAGALDELGPGYACTPETLATVMIAKREAVVAAVEVVGLAMDLAGGGSYFRRSPLERAYRDVRAGTFHPLTPEATLLYAGKLTLGDPGTAE</sequence>
<dbReference type="SUPFAM" id="SSF47203">
    <property type="entry name" value="Acyl-CoA dehydrogenase C-terminal domain-like"/>
    <property type="match status" value="1"/>
</dbReference>
<name>A0A1M4EH87_9ACTN</name>
<reference evidence="3" key="1">
    <citation type="submission" date="2016-04" db="EMBL/GenBank/DDBJ databases">
        <authorList>
            <person name="Evans L.H."/>
            <person name="Alamgir A."/>
            <person name="Owens N."/>
            <person name="Weber N.D."/>
            <person name="Virtaneva K."/>
            <person name="Barbian K."/>
            <person name="Babar A."/>
            <person name="Rosenke K."/>
        </authorList>
    </citation>
    <scope>NUCLEOTIDE SEQUENCE</scope>
    <source>
        <strain evidence="3">Nono1</strain>
    </source>
</reference>
<dbReference type="AlphaFoldDB" id="A0A1M4EH87"/>
<protein>
    <submittedName>
        <fullName evidence="3">Acyl-CoA dehydrogenases</fullName>
    </submittedName>
</protein>
<keyword evidence="1" id="KW-0560">Oxidoreductase</keyword>
<gene>
    <name evidence="3" type="ORF">BN4615_P7612</name>
</gene>